<comment type="caution">
    <text evidence="6">The sequence shown here is derived from an EMBL/GenBank/DDBJ whole genome shotgun (WGS) entry which is preliminary data.</text>
</comment>
<dbReference type="PROSITE" id="PS50042">
    <property type="entry name" value="CNMP_BINDING_3"/>
    <property type="match status" value="1"/>
</dbReference>
<dbReference type="Gene3D" id="1.10.10.10">
    <property type="entry name" value="Winged helix-like DNA-binding domain superfamily/Winged helix DNA-binding domain"/>
    <property type="match status" value="1"/>
</dbReference>
<name>A0ABS8PYL9_9BACT</name>
<dbReference type="InterPro" id="IPR000595">
    <property type="entry name" value="cNMP-bd_dom"/>
</dbReference>
<dbReference type="InterPro" id="IPR036390">
    <property type="entry name" value="WH_DNA-bd_sf"/>
</dbReference>
<evidence type="ECO:0000256" key="1">
    <source>
        <dbReference type="ARBA" id="ARBA00023015"/>
    </source>
</evidence>
<evidence type="ECO:0000259" key="5">
    <source>
        <dbReference type="PROSITE" id="PS51063"/>
    </source>
</evidence>
<keyword evidence="1" id="KW-0805">Transcription regulation</keyword>
<keyword evidence="2" id="KW-0238">DNA-binding</keyword>
<dbReference type="Gene3D" id="2.60.120.10">
    <property type="entry name" value="Jelly Rolls"/>
    <property type="match status" value="1"/>
</dbReference>
<accession>A0ABS8PYL9</accession>
<dbReference type="InterPro" id="IPR036388">
    <property type="entry name" value="WH-like_DNA-bd_sf"/>
</dbReference>
<dbReference type="Pfam" id="PF13545">
    <property type="entry name" value="HTH_Crp_2"/>
    <property type="match status" value="1"/>
</dbReference>
<dbReference type="PROSITE" id="PS51063">
    <property type="entry name" value="HTH_CRP_2"/>
    <property type="match status" value="1"/>
</dbReference>
<evidence type="ECO:0000313" key="7">
    <source>
        <dbReference type="Proteomes" id="UP001199816"/>
    </source>
</evidence>
<dbReference type="PRINTS" id="PR00034">
    <property type="entry name" value="HTHCRP"/>
</dbReference>
<organism evidence="6 7">
    <name type="scientific">Niabella pedocola</name>
    <dbReference type="NCBI Taxonomy" id="1752077"/>
    <lineage>
        <taxon>Bacteria</taxon>
        <taxon>Pseudomonadati</taxon>
        <taxon>Bacteroidota</taxon>
        <taxon>Chitinophagia</taxon>
        <taxon>Chitinophagales</taxon>
        <taxon>Chitinophagaceae</taxon>
        <taxon>Niabella</taxon>
    </lineage>
</organism>
<evidence type="ECO:0000313" key="6">
    <source>
        <dbReference type="EMBL" id="MCD2426140.1"/>
    </source>
</evidence>
<reference evidence="6 7" key="1">
    <citation type="submission" date="2021-11" db="EMBL/GenBank/DDBJ databases">
        <title>Genomic of Niabella pedocola.</title>
        <authorList>
            <person name="Wu T."/>
        </authorList>
    </citation>
    <scope>NUCLEOTIDE SEQUENCE [LARGE SCALE GENOMIC DNA]</scope>
    <source>
        <strain evidence="6 7">JCM 31011</strain>
    </source>
</reference>
<evidence type="ECO:0000256" key="2">
    <source>
        <dbReference type="ARBA" id="ARBA00023125"/>
    </source>
</evidence>
<dbReference type="SUPFAM" id="SSF46785">
    <property type="entry name" value="Winged helix' DNA-binding domain"/>
    <property type="match status" value="1"/>
</dbReference>
<gene>
    <name evidence="6" type="ORF">LQ567_25370</name>
</gene>
<keyword evidence="7" id="KW-1185">Reference proteome</keyword>
<dbReference type="SMART" id="SM00419">
    <property type="entry name" value="HTH_CRP"/>
    <property type="match status" value="1"/>
</dbReference>
<dbReference type="InterPro" id="IPR050397">
    <property type="entry name" value="Env_Response_Regulators"/>
</dbReference>
<dbReference type="PANTHER" id="PTHR24567:SF26">
    <property type="entry name" value="REGULATORY PROTEIN YEIL"/>
    <property type="match status" value="1"/>
</dbReference>
<proteinExistence type="predicted"/>
<dbReference type="Pfam" id="PF00027">
    <property type="entry name" value="cNMP_binding"/>
    <property type="match status" value="1"/>
</dbReference>
<dbReference type="InterPro" id="IPR018490">
    <property type="entry name" value="cNMP-bd_dom_sf"/>
</dbReference>
<sequence>MKKENGTTAVREQFLYRMCMPEWWPALDAHCHIIKYKKGAVIFEAGAPVKGIYFVVEGLLKVHKPWEQGKELIIRFAGPDDILGHRGLSTHAAVYPVSATALAPCILCFADMSFFRKTLMVNPQLLYAFMLFFADELQLSEQRMQELVHFPVRRRVAKAILQIQRKIGGATAAGPVVVISRQDLSAYIGATYETVYKMLQEFSEQGWIRTAGKELFLTDVPALEKVAEGNDSRY</sequence>
<dbReference type="SMART" id="SM00100">
    <property type="entry name" value="cNMP"/>
    <property type="match status" value="1"/>
</dbReference>
<protein>
    <submittedName>
        <fullName evidence="6">Crp/Fnr family transcriptional regulator</fullName>
    </submittedName>
</protein>
<evidence type="ECO:0000259" key="4">
    <source>
        <dbReference type="PROSITE" id="PS50042"/>
    </source>
</evidence>
<feature type="domain" description="Cyclic nucleotide-binding" evidence="4">
    <location>
        <begin position="36"/>
        <end position="136"/>
    </location>
</feature>
<dbReference type="InterPro" id="IPR014710">
    <property type="entry name" value="RmlC-like_jellyroll"/>
</dbReference>
<dbReference type="Proteomes" id="UP001199816">
    <property type="component" value="Unassembled WGS sequence"/>
</dbReference>
<keyword evidence="3" id="KW-0804">Transcription</keyword>
<dbReference type="PANTHER" id="PTHR24567">
    <property type="entry name" value="CRP FAMILY TRANSCRIPTIONAL REGULATORY PROTEIN"/>
    <property type="match status" value="1"/>
</dbReference>
<evidence type="ECO:0000256" key="3">
    <source>
        <dbReference type="ARBA" id="ARBA00023163"/>
    </source>
</evidence>
<feature type="domain" description="HTH crp-type" evidence="5">
    <location>
        <begin position="150"/>
        <end position="221"/>
    </location>
</feature>
<dbReference type="InterPro" id="IPR012318">
    <property type="entry name" value="HTH_CRP"/>
</dbReference>
<dbReference type="CDD" id="cd00038">
    <property type="entry name" value="CAP_ED"/>
    <property type="match status" value="1"/>
</dbReference>
<dbReference type="EMBL" id="JAJNEC010000008">
    <property type="protein sequence ID" value="MCD2426140.1"/>
    <property type="molecule type" value="Genomic_DNA"/>
</dbReference>
<dbReference type="SUPFAM" id="SSF51206">
    <property type="entry name" value="cAMP-binding domain-like"/>
    <property type="match status" value="1"/>
</dbReference>
<dbReference type="RefSeq" id="WP_231008728.1">
    <property type="nucleotide sequence ID" value="NZ_JAJNEC010000008.1"/>
</dbReference>